<accession>A0ABW4W1W0</accession>
<evidence type="ECO:0000313" key="1">
    <source>
        <dbReference type="EMBL" id="MFD2044855.1"/>
    </source>
</evidence>
<dbReference type="Gene3D" id="3.40.50.1000">
    <property type="entry name" value="HAD superfamily/HAD-like"/>
    <property type="match status" value="1"/>
</dbReference>
<name>A0ABW4W1W0_9BACI</name>
<dbReference type="InterPro" id="IPR006379">
    <property type="entry name" value="HAD-SF_hydro_IIB"/>
</dbReference>
<dbReference type="GO" id="GO:0016787">
    <property type="term" value="F:hydrolase activity"/>
    <property type="evidence" value="ECO:0007669"/>
    <property type="project" value="UniProtKB-KW"/>
</dbReference>
<organism evidence="1 2">
    <name type="scientific">Ornithinibacillus salinisoli</name>
    <dbReference type="NCBI Taxonomy" id="1848459"/>
    <lineage>
        <taxon>Bacteria</taxon>
        <taxon>Bacillati</taxon>
        <taxon>Bacillota</taxon>
        <taxon>Bacilli</taxon>
        <taxon>Bacillales</taxon>
        <taxon>Bacillaceae</taxon>
        <taxon>Ornithinibacillus</taxon>
    </lineage>
</organism>
<dbReference type="InterPro" id="IPR000150">
    <property type="entry name" value="Cof"/>
</dbReference>
<keyword evidence="2" id="KW-1185">Reference proteome</keyword>
<reference evidence="2" key="1">
    <citation type="journal article" date="2019" name="Int. J. Syst. Evol. Microbiol.">
        <title>The Global Catalogue of Microorganisms (GCM) 10K type strain sequencing project: providing services to taxonomists for standard genome sequencing and annotation.</title>
        <authorList>
            <consortium name="The Broad Institute Genomics Platform"/>
            <consortium name="The Broad Institute Genome Sequencing Center for Infectious Disease"/>
            <person name="Wu L."/>
            <person name="Ma J."/>
        </authorList>
    </citation>
    <scope>NUCLEOTIDE SEQUENCE [LARGE SCALE GENOMIC DNA]</scope>
    <source>
        <strain evidence="2">R28</strain>
    </source>
</reference>
<dbReference type="PANTHER" id="PTHR10000">
    <property type="entry name" value="PHOSPHOSERINE PHOSPHATASE"/>
    <property type="match status" value="1"/>
</dbReference>
<dbReference type="NCBIfam" id="TIGR01484">
    <property type="entry name" value="HAD-SF-IIB"/>
    <property type="match status" value="1"/>
</dbReference>
<dbReference type="SFLD" id="SFLDS00003">
    <property type="entry name" value="Haloacid_Dehalogenase"/>
    <property type="match status" value="1"/>
</dbReference>
<dbReference type="PROSITE" id="PS01229">
    <property type="entry name" value="COF_2"/>
    <property type="match status" value="1"/>
</dbReference>
<proteinExistence type="predicted"/>
<dbReference type="SUPFAM" id="SSF56784">
    <property type="entry name" value="HAD-like"/>
    <property type="match status" value="1"/>
</dbReference>
<dbReference type="SFLD" id="SFLDG01140">
    <property type="entry name" value="C2.B:_Phosphomannomutase_and_P"/>
    <property type="match status" value="1"/>
</dbReference>
<evidence type="ECO:0000313" key="2">
    <source>
        <dbReference type="Proteomes" id="UP001597383"/>
    </source>
</evidence>
<dbReference type="Proteomes" id="UP001597383">
    <property type="component" value="Unassembled WGS sequence"/>
</dbReference>
<protein>
    <submittedName>
        <fullName evidence="1">HAD family hydrolase</fullName>
        <ecNumber evidence="1">3.-.-.-</ecNumber>
        <ecNumber evidence="1">3.1.3.-</ecNumber>
    </submittedName>
</protein>
<dbReference type="EC" id="3.-.-.-" evidence="1"/>
<dbReference type="RefSeq" id="WP_377557451.1">
    <property type="nucleotide sequence ID" value="NZ_JBHUHQ010000016.1"/>
</dbReference>
<dbReference type="PANTHER" id="PTHR10000:SF8">
    <property type="entry name" value="HAD SUPERFAMILY HYDROLASE-LIKE, TYPE 3"/>
    <property type="match status" value="1"/>
</dbReference>
<gene>
    <name evidence="1" type="ORF">ACFSJF_11295</name>
</gene>
<dbReference type="Gene3D" id="3.30.1240.10">
    <property type="match status" value="1"/>
</dbReference>
<comment type="caution">
    <text evidence="1">The sequence shown here is derived from an EMBL/GenBank/DDBJ whole genome shotgun (WGS) entry which is preliminary data.</text>
</comment>
<dbReference type="InterPro" id="IPR036412">
    <property type="entry name" value="HAD-like_sf"/>
</dbReference>
<dbReference type="EMBL" id="JBHUHQ010000016">
    <property type="protein sequence ID" value="MFD2044855.1"/>
    <property type="molecule type" value="Genomic_DNA"/>
</dbReference>
<dbReference type="EC" id="3.1.3.-" evidence="1"/>
<dbReference type="Pfam" id="PF08282">
    <property type="entry name" value="Hydrolase_3"/>
    <property type="match status" value="1"/>
</dbReference>
<dbReference type="NCBIfam" id="TIGR00099">
    <property type="entry name" value="Cof-subfamily"/>
    <property type="match status" value="1"/>
</dbReference>
<keyword evidence="1" id="KW-0378">Hydrolase</keyword>
<dbReference type="InterPro" id="IPR023214">
    <property type="entry name" value="HAD_sf"/>
</dbReference>
<sequence length="261" mass="29483">MTYKILFLDIDGTILKPDHTYTKLTKQAISQIKRQGIEIFLATGRPLHEIGELADELGVESFIGYNGAFAIYQNKTILDEPMKQSTINEYLSIAKEHGHELVFYTSEKNYFTSFDTPIINKFIETFQVKHNERVNSNVTDQILGITIMNLDPSQISLYEFEDDIRLAPVNVEGIVNSYDVIRKTVNKGEAIRRVLEHLHIPQQSAIAFGDGMNDKEMLQIVGEGFAMGNAHPDLIQYAKHQTTTVSESGVYQGLKKLGLIE</sequence>